<comment type="caution">
    <text evidence="1">The sequence shown here is derived from an EMBL/GenBank/DDBJ whole genome shotgun (WGS) entry which is preliminary data.</text>
</comment>
<protein>
    <submittedName>
        <fullName evidence="1">Uncharacterized protein</fullName>
    </submittedName>
</protein>
<evidence type="ECO:0000313" key="2">
    <source>
        <dbReference type="Proteomes" id="UP000637628"/>
    </source>
</evidence>
<organism evidence="1 2">
    <name type="scientific">Paractinoplanes durhamensis</name>
    <dbReference type="NCBI Taxonomy" id="113563"/>
    <lineage>
        <taxon>Bacteria</taxon>
        <taxon>Bacillati</taxon>
        <taxon>Actinomycetota</taxon>
        <taxon>Actinomycetes</taxon>
        <taxon>Micromonosporales</taxon>
        <taxon>Micromonosporaceae</taxon>
        <taxon>Paractinoplanes</taxon>
    </lineage>
</organism>
<dbReference type="EMBL" id="BOML01000057">
    <property type="protein sequence ID" value="GIE05670.1"/>
    <property type="molecule type" value="Genomic_DNA"/>
</dbReference>
<reference evidence="1 2" key="1">
    <citation type="submission" date="2021-01" db="EMBL/GenBank/DDBJ databases">
        <title>Whole genome shotgun sequence of Actinoplanes durhamensis NBRC 14914.</title>
        <authorList>
            <person name="Komaki H."/>
            <person name="Tamura T."/>
        </authorList>
    </citation>
    <scope>NUCLEOTIDE SEQUENCE [LARGE SCALE GENOMIC DNA]</scope>
    <source>
        <strain evidence="1 2">NBRC 14914</strain>
    </source>
</reference>
<proteinExistence type="predicted"/>
<evidence type="ECO:0000313" key="1">
    <source>
        <dbReference type="EMBL" id="GIE05670.1"/>
    </source>
</evidence>
<dbReference type="RefSeq" id="WP_203733548.1">
    <property type="nucleotide sequence ID" value="NZ_BAAATX010000009.1"/>
</dbReference>
<accession>A0ABQ3Z766</accession>
<gene>
    <name evidence="1" type="ORF">Adu01nite_70200</name>
</gene>
<name>A0ABQ3Z766_9ACTN</name>
<sequence length="229" mass="24691">MSDGFPNKPRILRGAFVEFGLSVPPLVVVFQFNPVQLTRNRGITYAVPASMAGANGLTLRDFHNKFPDLRDVQREQLVTVAEQTIGFDIRLDASDRLDEGDALTEQLGIGPQLATLEQMVTPKNESLIGGLANDIGRPLGFSFTRNSNPPLVLFVFGRKRVLPVNITALNITETEFSAGLDPVRASAAVNLTVIEGGNAPYKYTRAATEAMSVLNLARATDVANVVVPG</sequence>
<keyword evidence="2" id="KW-1185">Reference proteome</keyword>
<dbReference type="Proteomes" id="UP000637628">
    <property type="component" value="Unassembled WGS sequence"/>
</dbReference>